<dbReference type="PANTHER" id="PTHR30304:SF0">
    <property type="entry name" value="D-TAGATOSE-1,6-BISPHOSPHATE ALDOLASE SUBUNIT GATY-RELATED"/>
    <property type="match status" value="1"/>
</dbReference>
<dbReference type="InterPro" id="IPR050246">
    <property type="entry name" value="Class_II_FBP_aldolase"/>
</dbReference>
<dbReference type="GO" id="GO:0016832">
    <property type="term" value="F:aldehyde-lyase activity"/>
    <property type="evidence" value="ECO:0007669"/>
    <property type="project" value="InterPro"/>
</dbReference>
<organism evidence="1 2">
    <name type="scientific">Desulfatitalea alkaliphila</name>
    <dbReference type="NCBI Taxonomy" id="2929485"/>
    <lineage>
        <taxon>Bacteria</taxon>
        <taxon>Pseudomonadati</taxon>
        <taxon>Thermodesulfobacteriota</taxon>
        <taxon>Desulfobacteria</taxon>
        <taxon>Desulfobacterales</taxon>
        <taxon>Desulfosarcinaceae</taxon>
        <taxon>Desulfatitalea</taxon>
    </lineage>
</organism>
<dbReference type="PANTHER" id="PTHR30304">
    <property type="entry name" value="D-TAGATOSE-1,6-BISPHOSPHATE ALDOLASE"/>
    <property type="match status" value="1"/>
</dbReference>
<dbReference type="InterPro" id="IPR013785">
    <property type="entry name" value="Aldolase_TIM"/>
</dbReference>
<dbReference type="EMBL" id="JALJRB010000004">
    <property type="protein sequence ID" value="MCJ8500072.1"/>
    <property type="molecule type" value="Genomic_DNA"/>
</dbReference>
<evidence type="ECO:0000313" key="2">
    <source>
        <dbReference type="Proteomes" id="UP001165427"/>
    </source>
</evidence>
<dbReference type="GO" id="GO:0005975">
    <property type="term" value="P:carbohydrate metabolic process"/>
    <property type="evidence" value="ECO:0007669"/>
    <property type="project" value="InterPro"/>
</dbReference>
<dbReference type="AlphaFoldDB" id="A0AA41QZM5"/>
<dbReference type="GO" id="GO:0008270">
    <property type="term" value="F:zinc ion binding"/>
    <property type="evidence" value="ECO:0007669"/>
    <property type="project" value="InterPro"/>
</dbReference>
<dbReference type="Proteomes" id="UP001165427">
    <property type="component" value="Unassembled WGS sequence"/>
</dbReference>
<protein>
    <submittedName>
        <fullName evidence="1">Class II fructose-bisphosphate aldolase</fullName>
    </submittedName>
</protein>
<dbReference type="Gene3D" id="3.20.20.70">
    <property type="entry name" value="Aldolase class I"/>
    <property type="match status" value="1"/>
</dbReference>
<accession>A0AA41QZM5</accession>
<dbReference type="InterPro" id="IPR000771">
    <property type="entry name" value="FBA_II"/>
</dbReference>
<proteinExistence type="predicted"/>
<gene>
    <name evidence="1" type="ORF">MRX98_05760</name>
</gene>
<comment type="caution">
    <text evidence="1">The sequence shown here is derived from an EMBL/GenBank/DDBJ whole genome shotgun (WGS) entry which is preliminary data.</text>
</comment>
<dbReference type="Pfam" id="PF01116">
    <property type="entry name" value="F_bP_aldolase"/>
    <property type="match status" value="1"/>
</dbReference>
<name>A0AA41QZM5_9BACT</name>
<dbReference type="RefSeq" id="WP_246903833.1">
    <property type="nucleotide sequence ID" value="NZ_JALJRB010000004.1"/>
</dbReference>
<evidence type="ECO:0000313" key="1">
    <source>
        <dbReference type="EMBL" id="MCJ8500072.1"/>
    </source>
</evidence>
<sequence>MADISSKDFDRALAVGRPPNIQTLFPNSRALLVSGKYIDMAMLAKGNSICMAANGRNQMVIRGALRAAQRANAVLIIEIAKSEGGANAYCAVNYWNMARIVDSLCNEMGIRIPVAIHADHYGIKNDKDIQTARTEIPSMFDAGITSIAIDASHMPDDRNLLASIALNPYVPDWAGLETEVGEIKGKLGLSTKEEALFLIQGLNAHDIFPNWIALNNGTTHGIEASDQGIQVELTAEIHAALVPYNISGAQHGTSGNSSDRLRRIAQETRTTKANVATALQMISWGVEVNDYGNAILDSEGRFKKVEGEGVAEEVWAQMQDYAQSQGWKKGDFKKLNLPFESKLLSQPAEVRNRMATRVETFVYKMLVDVFNASDTAPLAIDAILKAGSHDPGPKAERIETPEAWTEAKIIEKAKAITSNKGPAGDFED</sequence>
<dbReference type="SUPFAM" id="SSF51569">
    <property type="entry name" value="Aldolase"/>
    <property type="match status" value="1"/>
</dbReference>
<reference evidence="1" key="1">
    <citation type="submission" date="2022-04" db="EMBL/GenBank/DDBJ databases">
        <title>Desulfatitalea alkaliphila sp. nov., a novel anaerobic sulfate-reducing bacterium isolated from terrestrial mud volcano, Taman Peninsula, Russia.</title>
        <authorList>
            <person name="Khomyakova M.A."/>
            <person name="Merkel A.Y."/>
            <person name="Slobodkin A.I."/>
        </authorList>
    </citation>
    <scope>NUCLEOTIDE SEQUENCE</scope>
    <source>
        <strain evidence="1">M08but</strain>
    </source>
</reference>
<keyword evidence="2" id="KW-1185">Reference proteome</keyword>